<dbReference type="AlphaFoldDB" id="A0A0B6ZLA3"/>
<reference evidence="1" key="1">
    <citation type="submission" date="2014-12" db="EMBL/GenBank/DDBJ databases">
        <title>Insight into the proteome of Arion vulgaris.</title>
        <authorList>
            <person name="Aradska J."/>
            <person name="Bulat T."/>
            <person name="Smidak R."/>
            <person name="Sarate P."/>
            <person name="Gangsoo J."/>
            <person name="Sialana F."/>
            <person name="Bilban M."/>
            <person name="Lubec G."/>
        </authorList>
    </citation>
    <scope>NUCLEOTIDE SEQUENCE</scope>
    <source>
        <tissue evidence="1">Skin</tissue>
    </source>
</reference>
<organism evidence="1">
    <name type="scientific">Arion vulgaris</name>
    <dbReference type="NCBI Taxonomy" id="1028688"/>
    <lineage>
        <taxon>Eukaryota</taxon>
        <taxon>Metazoa</taxon>
        <taxon>Spiralia</taxon>
        <taxon>Lophotrochozoa</taxon>
        <taxon>Mollusca</taxon>
        <taxon>Gastropoda</taxon>
        <taxon>Heterobranchia</taxon>
        <taxon>Euthyneura</taxon>
        <taxon>Panpulmonata</taxon>
        <taxon>Eupulmonata</taxon>
        <taxon>Stylommatophora</taxon>
        <taxon>Helicina</taxon>
        <taxon>Arionoidea</taxon>
        <taxon>Arionidae</taxon>
        <taxon>Arion</taxon>
    </lineage>
</organism>
<proteinExistence type="predicted"/>
<accession>A0A0B6ZLA3</accession>
<dbReference type="EMBL" id="HACG01022317">
    <property type="protein sequence ID" value="CEK69182.1"/>
    <property type="molecule type" value="Transcribed_RNA"/>
</dbReference>
<gene>
    <name evidence="1" type="primary">ORF69282</name>
</gene>
<name>A0A0B6ZLA3_9EUPU</name>
<protein>
    <submittedName>
        <fullName evidence="1">Uncharacterized protein</fullName>
    </submittedName>
</protein>
<evidence type="ECO:0000313" key="1">
    <source>
        <dbReference type="EMBL" id="CEK69182.1"/>
    </source>
</evidence>
<sequence length="56" mass="7003">MNEDDYYIPHYFVCKKDMHVWQIKIRQYNVISTNYKIDERNVFLIKELCILQFNND</sequence>